<reference evidence="1 2" key="1">
    <citation type="journal article" date="2016" name="Nat. Commun.">
        <title>Thousands of microbial genomes shed light on interconnected biogeochemical processes in an aquifer system.</title>
        <authorList>
            <person name="Anantharaman K."/>
            <person name="Brown C.T."/>
            <person name="Hug L.A."/>
            <person name="Sharon I."/>
            <person name="Castelle C.J."/>
            <person name="Probst A.J."/>
            <person name="Thomas B.C."/>
            <person name="Singh A."/>
            <person name="Wilkins M.J."/>
            <person name="Karaoz U."/>
            <person name="Brodie E.L."/>
            <person name="Williams K.H."/>
            <person name="Hubbard S.S."/>
            <person name="Banfield J.F."/>
        </authorList>
    </citation>
    <scope>NUCLEOTIDE SEQUENCE [LARGE SCALE GENOMIC DNA]</scope>
</reference>
<name>A0A1F6NQS3_9BACT</name>
<dbReference type="AlphaFoldDB" id="A0A1F6NQS3"/>
<dbReference type="NCBIfam" id="TIGR02436">
    <property type="entry name" value="four helix bundle protein"/>
    <property type="match status" value="1"/>
</dbReference>
<proteinExistence type="predicted"/>
<dbReference type="Pfam" id="PF05635">
    <property type="entry name" value="23S_rRNA_IVP"/>
    <property type="match status" value="1"/>
</dbReference>
<dbReference type="Gene3D" id="1.20.1440.60">
    <property type="entry name" value="23S rRNA-intervening sequence"/>
    <property type="match status" value="1"/>
</dbReference>
<evidence type="ECO:0000313" key="1">
    <source>
        <dbReference type="EMBL" id="OGH86291.1"/>
    </source>
</evidence>
<sequence>MKFDKFEDILAWRKAGELTTKIYEIFRDNRDYSFSDQIKRATVFVMNNIAEGFERQSNKEFSRFLFIAKGSCGEVRSMLYLSLKFEYINNSQFKELKDVSLEISKMLSGLIKVL</sequence>
<dbReference type="Proteomes" id="UP000178349">
    <property type="component" value="Unassembled WGS sequence"/>
</dbReference>
<comment type="caution">
    <text evidence="1">The sequence shown here is derived from an EMBL/GenBank/DDBJ whole genome shotgun (WGS) entry which is preliminary data.</text>
</comment>
<evidence type="ECO:0000313" key="2">
    <source>
        <dbReference type="Proteomes" id="UP000178349"/>
    </source>
</evidence>
<organism evidence="1 2">
    <name type="scientific">Candidatus Magasanikbacteria bacterium RIFOXYC12_FULL_33_11</name>
    <dbReference type="NCBI Taxonomy" id="1798701"/>
    <lineage>
        <taxon>Bacteria</taxon>
        <taxon>Candidatus Magasanikiibacteriota</taxon>
    </lineage>
</organism>
<dbReference type="InterPro" id="IPR012657">
    <property type="entry name" value="23S_rRNA-intervening_sequence"/>
</dbReference>
<gene>
    <name evidence="1" type="ORF">A2493_02870</name>
</gene>
<dbReference type="PANTHER" id="PTHR38471:SF2">
    <property type="entry name" value="FOUR HELIX BUNDLE PROTEIN"/>
    <property type="match status" value="1"/>
</dbReference>
<dbReference type="SUPFAM" id="SSF158446">
    <property type="entry name" value="IVS-encoded protein-like"/>
    <property type="match status" value="1"/>
</dbReference>
<dbReference type="EMBL" id="MFQW01000026">
    <property type="protein sequence ID" value="OGH86291.1"/>
    <property type="molecule type" value="Genomic_DNA"/>
</dbReference>
<protein>
    <submittedName>
        <fullName evidence="1">Four helix bundle protein</fullName>
    </submittedName>
</protein>
<accession>A0A1F6NQS3</accession>
<dbReference type="CDD" id="cd16377">
    <property type="entry name" value="23S_rRNA_IVP_like"/>
    <property type="match status" value="1"/>
</dbReference>
<dbReference type="PANTHER" id="PTHR38471">
    <property type="entry name" value="FOUR HELIX BUNDLE PROTEIN"/>
    <property type="match status" value="1"/>
</dbReference>
<dbReference type="InterPro" id="IPR036583">
    <property type="entry name" value="23S_rRNA_IVS_sf"/>
</dbReference>